<dbReference type="Proteomes" id="UP000250434">
    <property type="component" value="Chromosome"/>
</dbReference>
<evidence type="ECO:0000313" key="3">
    <source>
        <dbReference type="Proteomes" id="UP000250434"/>
    </source>
</evidence>
<dbReference type="EMBL" id="CP015163">
    <property type="protein sequence ID" value="AXB46236.1"/>
    <property type="molecule type" value="Genomic_DNA"/>
</dbReference>
<dbReference type="RefSeq" id="WP_113695286.1">
    <property type="nucleotide sequence ID" value="NZ_CP015163.1"/>
</dbReference>
<protein>
    <submittedName>
        <fullName evidence="2">Cation-binding protein</fullName>
    </submittedName>
</protein>
<dbReference type="PANTHER" id="PTHR35585:SF1">
    <property type="entry name" value="HHE DOMAIN PROTEIN (AFU_ORTHOLOGUE AFUA_4G00730)"/>
    <property type="match status" value="1"/>
</dbReference>
<dbReference type="Gene3D" id="1.20.120.520">
    <property type="entry name" value="nmb1532 protein domain like"/>
    <property type="match status" value="1"/>
</dbReference>
<gene>
    <name evidence="2" type="ORF">A4R43_30385</name>
</gene>
<feature type="domain" description="Hemerythrin-like" evidence="1">
    <location>
        <begin position="5"/>
        <end position="117"/>
    </location>
</feature>
<reference evidence="2 3" key="1">
    <citation type="submission" date="2016-04" db="EMBL/GenBank/DDBJ databases">
        <title>Complete genome sequence and analysis of deep-sea sediment isolate, Amycolatopsis sp. WP1.</title>
        <authorList>
            <person name="Wang H."/>
            <person name="Chen S."/>
            <person name="Wu Q."/>
        </authorList>
    </citation>
    <scope>NUCLEOTIDE SEQUENCE [LARGE SCALE GENOMIC DNA]</scope>
    <source>
        <strain evidence="2 3">WP1</strain>
    </source>
</reference>
<evidence type="ECO:0000313" key="2">
    <source>
        <dbReference type="EMBL" id="AXB46236.1"/>
    </source>
</evidence>
<organism evidence="2 3">
    <name type="scientific">Amycolatopsis albispora</name>
    <dbReference type="NCBI Taxonomy" id="1804986"/>
    <lineage>
        <taxon>Bacteria</taxon>
        <taxon>Bacillati</taxon>
        <taxon>Actinomycetota</taxon>
        <taxon>Actinomycetes</taxon>
        <taxon>Pseudonocardiales</taxon>
        <taxon>Pseudonocardiaceae</taxon>
        <taxon>Amycolatopsis</taxon>
    </lineage>
</organism>
<evidence type="ECO:0000259" key="1">
    <source>
        <dbReference type="Pfam" id="PF01814"/>
    </source>
</evidence>
<accession>A0A344LDW2</accession>
<dbReference type="PANTHER" id="PTHR35585">
    <property type="entry name" value="HHE DOMAIN PROTEIN (AFU_ORTHOLOGUE AFUA_4G00730)"/>
    <property type="match status" value="1"/>
</dbReference>
<dbReference type="InterPro" id="IPR012312">
    <property type="entry name" value="Hemerythrin-like"/>
</dbReference>
<dbReference type="AlphaFoldDB" id="A0A344LDW2"/>
<dbReference type="OrthoDB" id="5183396at2"/>
<dbReference type="Pfam" id="PF01814">
    <property type="entry name" value="Hemerythrin"/>
    <property type="match status" value="1"/>
</dbReference>
<keyword evidence="3" id="KW-1185">Reference proteome</keyword>
<proteinExistence type="predicted"/>
<name>A0A344LDW2_9PSEU</name>
<sequence length="166" mass="19233">MSDDVVELILNDHRRFEELMRGLRDKTSDRAKLRDDLSQLLVAHGEAEEREVYPQLAKKASEDDEVEHGEEEHAEINKALLEFLEVEDLDSDDYDEKLEELAEVLNHHVNEEEQTLLNDAREELPQSERDKLGAAFLVARDTLLKTNCGRVENVRLVVEKTKDRID</sequence>
<dbReference type="KEGG" id="aab:A4R43_30385"/>